<evidence type="ECO:0000313" key="2">
    <source>
        <dbReference type="Proteomes" id="UP000712600"/>
    </source>
</evidence>
<proteinExistence type="predicted"/>
<sequence>MKILSLAKRDRVHRSYEHAATLQKPLHDSISRSTFLKESLNQTKRCFVKLCPVSLYTSRLVAGENTFIDSVISSSVEAPKQESFLW</sequence>
<evidence type="ECO:0000313" key="1">
    <source>
        <dbReference type="EMBL" id="KAF3557101.1"/>
    </source>
</evidence>
<dbReference type="Proteomes" id="UP000712600">
    <property type="component" value="Unassembled WGS sequence"/>
</dbReference>
<dbReference type="AlphaFoldDB" id="A0A8S9R5W4"/>
<reference evidence="1" key="1">
    <citation type="submission" date="2019-12" db="EMBL/GenBank/DDBJ databases">
        <title>Genome sequencing and annotation of Brassica cretica.</title>
        <authorList>
            <person name="Studholme D.J."/>
            <person name="Sarris P."/>
        </authorList>
    </citation>
    <scope>NUCLEOTIDE SEQUENCE</scope>
    <source>
        <strain evidence="1">PFS-109/04</strain>
        <tissue evidence="1">Leaf</tissue>
    </source>
</reference>
<dbReference type="EMBL" id="QGKX02000996">
    <property type="protein sequence ID" value="KAF3557101.1"/>
    <property type="molecule type" value="Genomic_DNA"/>
</dbReference>
<accession>A0A8S9R5W4</accession>
<organism evidence="1 2">
    <name type="scientific">Brassica cretica</name>
    <name type="common">Mustard</name>
    <dbReference type="NCBI Taxonomy" id="69181"/>
    <lineage>
        <taxon>Eukaryota</taxon>
        <taxon>Viridiplantae</taxon>
        <taxon>Streptophyta</taxon>
        <taxon>Embryophyta</taxon>
        <taxon>Tracheophyta</taxon>
        <taxon>Spermatophyta</taxon>
        <taxon>Magnoliopsida</taxon>
        <taxon>eudicotyledons</taxon>
        <taxon>Gunneridae</taxon>
        <taxon>Pentapetalae</taxon>
        <taxon>rosids</taxon>
        <taxon>malvids</taxon>
        <taxon>Brassicales</taxon>
        <taxon>Brassicaceae</taxon>
        <taxon>Brassiceae</taxon>
        <taxon>Brassica</taxon>
    </lineage>
</organism>
<name>A0A8S9R5W4_BRACR</name>
<gene>
    <name evidence="1" type="ORF">F2Q69_00013237</name>
</gene>
<protein>
    <submittedName>
        <fullName evidence="1">Uncharacterized protein</fullName>
    </submittedName>
</protein>
<comment type="caution">
    <text evidence="1">The sequence shown here is derived from an EMBL/GenBank/DDBJ whole genome shotgun (WGS) entry which is preliminary data.</text>
</comment>